<dbReference type="Gene3D" id="3.30.930.30">
    <property type="match status" value="1"/>
</dbReference>
<organism evidence="2 3">
    <name type="scientific">Alkalibacterium gilvum</name>
    <dbReference type="NCBI Taxonomy" id="1130080"/>
    <lineage>
        <taxon>Bacteria</taxon>
        <taxon>Bacillati</taxon>
        <taxon>Bacillota</taxon>
        <taxon>Bacilli</taxon>
        <taxon>Lactobacillales</taxon>
        <taxon>Carnobacteriaceae</taxon>
        <taxon>Alkalibacterium</taxon>
    </lineage>
</organism>
<dbReference type="AlphaFoldDB" id="A0A1H6W3A6"/>
<reference evidence="3" key="1">
    <citation type="submission" date="2016-10" db="EMBL/GenBank/DDBJ databases">
        <authorList>
            <person name="Varghese N."/>
            <person name="Submissions S."/>
        </authorList>
    </citation>
    <scope>NUCLEOTIDE SEQUENCE [LARGE SCALE GENOMIC DNA]</scope>
    <source>
        <strain evidence="3">DSM 25751</strain>
    </source>
</reference>
<name>A0A1H6W3A6_9LACT</name>
<gene>
    <name evidence="2" type="ORF">SAMN04488113_1771</name>
</gene>
<proteinExistence type="predicted"/>
<dbReference type="Proteomes" id="UP000198564">
    <property type="component" value="Unassembled WGS sequence"/>
</dbReference>
<feature type="coiled-coil region" evidence="1">
    <location>
        <begin position="238"/>
        <end position="292"/>
    </location>
</feature>
<evidence type="ECO:0000313" key="3">
    <source>
        <dbReference type="Proteomes" id="UP000198564"/>
    </source>
</evidence>
<keyword evidence="1" id="KW-0175">Coiled coil</keyword>
<keyword evidence="3" id="KW-1185">Reference proteome</keyword>
<feature type="non-terminal residue" evidence="2">
    <location>
        <position position="382"/>
    </location>
</feature>
<dbReference type="EMBL" id="FNYW01000077">
    <property type="protein sequence ID" value="SEJ08547.1"/>
    <property type="molecule type" value="Genomic_DNA"/>
</dbReference>
<evidence type="ECO:0000256" key="1">
    <source>
        <dbReference type="SAM" id="Coils"/>
    </source>
</evidence>
<sequence>MAKVYSRVSKINNVVGRSDYISNPDRQEFIKLTEKSKDFEWEEYAQFEKENQKSQEKNNEARELVIALPNEMSESFSDDVLEEFSHELAQELLGNNRDYEFALHFNQARTNFHMHLLFSERERANERTPKVYKRDMWFDKTTNRMAKANAENAELRYKKGEVMKDKQGNIRYDEVPFTKKEKKFTERSWLKDHQKTIQKVLAEYNHVLDIFDNKHEIAQKKLYKGASADYLDYATNWNQAALKANNKLNKERTTLLKEYRVLKPLMNEYKFFSGKEKEMEKAELNLKIYKNNGYSGNNWNVFQRTAYFLTRYDEDKVNVKLYKELSNKIFRAVFNQDKFNNPTHYFKNLVQKIKDFPNKVQKAKDTLSKRFGTVERYKNHKQ</sequence>
<accession>A0A1H6W3A6</accession>
<protein>
    <submittedName>
        <fullName evidence="2">MobA/MobL family protein</fullName>
    </submittedName>
</protein>
<dbReference type="STRING" id="1130080.SAMN04488113_1771"/>
<evidence type="ECO:0000313" key="2">
    <source>
        <dbReference type="EMBL" id="SEJ08547.1"/>
    </source>
</evidence>